<name>A0A0K2SM29_LIMPI</name>
<dbReference type="STRING" id="1555112.LIP_2314"/>
<keyword evidence="1" id="KW-0812">Transmembrane</keyword>
<dbReference type="Pfam" id="PF05437">
    <property type="entry name" value="AzlD"/>
    <property type="match status" value="1"/>
</dbReference>
<keyword evidence="1" id="KW-0472">Membrane</keyword>
<dbReference type="KEGG" id="lpil:LIP_2314"/>
<dbReference type="Proteomes" id="UP000065807">
    <property type="component" value="Chromosome"/>
</dbReference>
<proteinExistence type="predicted"/>
<feature type="transmembrane region" description="Helical" evidence="1">
    <location>
        <begin position="41"/>
        <end position="63"/>
    </location>
</feature>
<dbReference type="AlphaFoldDB" id="A0A0K2SM29"/>
<keyword evidence="1" id="KW-1133">Transmembrane helix</keyword>
<evidence type="ECO:0000313" key="3">
    <source>
        <dbReference type="Proteomes" id="UP000065807"/>
    </source>
</evidence>
<accession>A0A0K2SM29</accession>
<evidence type="ECO:0000313" key="2">
    <source>
        <dbReference type="EMBL" id="BAS28155.1"/>
    </source>
</evidence>
<sequence>MWSGEVWLGGLLLGLATYSARSLPLFLGLRPSERIARYLRYVAPSVVAALLVPSLLLFDGAWIPPMKNPALLAALPTAWVAYRSRSLGWTTVAGVAAFALLSRWLG</sequence>
<feature type="transmembrane region" description="Helical" evidence="1">
    <location>
        <begin position="86"/>
        <end position="105"/>
    </location>
</feature>
<dbReference type="EMBL" id="AP014924">
    <property type="protein sequence ID" value="BAS28155.1"/>
    <property type="molecule type" value="Genomic_DNA"/>
</dbReference>
<gene>
    <name evidence="2" type="ORF">LIP_2314</name>
</gene>
<organism evidence="2 3">
    <name type="scientific">Limnochorda pilosa</name>
    <dbReference type="NCBI Taxonomy" id="1555112"/>
    <lineage>
        <taxon>Bacteria</taxon>
        <taxon>Bacillati</taxon>
        <taxon>Bacillota</taxon>
        <taxon>Limnochordia</taxon>
        <taxon>Limnochordales</taxon>
        <taxon>Limnochordaceae</taxon>
        <taxon>Limnochorda</taxon>
    </lineage>
</organism>
<keyword evidence="3" id="KW-1185">Reference proteome</keyword>
<reference evidence="3" key="2">
    <citation type="journal article" date="2016" name="Int. J. Syst. Evol. Microbiol.">
        <title>Complete genome sequence and cell structure of Limnochorda pilosa, a Gram-negative spore-former within the phylum Firmicutes.</title>
        <authorList>
            <person name="Watanabe M."/>
            <person name="Kojima H."/>
            <person name="Fukui M."/>
        </authorList>
    </citation>
    <scope>NUCLEOTIDE SEQUENCE [LARGE SCALE GENOMIC DNA]</scope>
    <source>
        <strain evidence="3">HC45</strain>
    </source>
</reference>
<dbReference type="RefSeq" id="WP_068138035.1">
    <property type="nucleotide sequence ID" value="NZ_AP014924.1"/>
</dbReference>
<feature type="transmembrane region" description="Helical" evidence="1">
    <location>
        <begin position="6"/>
        <end position="29"/>
    </location>
</feature>
<dbReference type="InterPro" id="IPR008407">
    <property type="entry name" value="Brnchd-chn_aa_trnsp_AzlD"/>
</dbReference>
<reference evidence="3" key="1">
    <citation type="submission" date="2015-07" db="EMBL/GenBank/DDBJ databases">
        <title>Complete genome sequence and phylogenetic analysis of Limnochorda pilosa.</title>
        <authorList>
            <person name="Watanabe M."/>
            <person name="Kojima H."/>
            <person name="Fukui M."/>
        </authorList>
    </citation>
    <scope>NUCLEOTIDE SEQUENCE [LARGE SCALE GENOMIC DNA]</scope>
    <source>
        <strain evidence="3">HC45</strain>
    </source>
</reference>
<protein>
    <submittedName>
        <fullName evidence="2">Branched-chain amino acid ABC transporter</fullName>
    </submittedName>
</protein>
<evidence type="ECO:0000256" key="1">
    <source>
        <dbReference type="SAM" id="Phobius"/>
    </source>
</evidence>